<dbReference type="InterPro" id="IPR011856">
    <property type="entry name" value="tRNA_endonuc-like_dom_sf"/>
</dbReference>
<evidence type="ECO:0000256" key="4">
    <source>
        <dbReference type="PIRNR" id="PIRNR017250"/>
    </source>
</evidence>
<dbReference type="InterPro" id="IPR016690">
    <property type="entry name" value="TSEN34"/>
</dbReference>
<evidence type="ECO:0000259" key="8">
    <source>
        <dbReference type="Pfam" id="PF26577"/>
    </source>
</evidence>
<organism evidence="9 10">
    <name type="scientific">Ceraceosorus bombacis</name>
    <dbReference type="NCBI Taxonomy" id="401625"/>
    <lineage>
        <taxon>Eukaryota</taxon>
        <taxon>Fungi</taxon>
        <taxon>Dikarya</taxon>
        <taxon>Basidiomycota</taxon>
        <taxon>Ustilaginomycotina</taxon>
        <taxon>Exobasidiomycetes</taxon>
        <taxon>Ceraceosorales</taxon>
        <taxon>Ceraceosoraceae</taxon>
        <taxon>Ceraceosorus</taxon>
    </lineage>
</organism>
<feature type="active site" evidence="5">
    <location>
        <position position="311"/>
    </location>
</feature>
<dbReference type="Proteomes" id="UP000054845">
    <property type="component" value="Unassembled WGS sequence"/>
</dbReference>
<dbReference type="GO" id="GO:0003676">
    <property type="term" value="F:nucleic acid binding"/>
    <property type="evidence" value="ECO:0007669"/>
    <property type="project" value="InterPro"/>
</dbReference>
<evidence type="ECO:0000313" key="9">
    <source>
        <dbReference type="EMBL" id="CEH14886.1"/>
    </source>
</evidence>
<keyword evidence="9" id="KW-0540">Nuclease</keyword>
<protein>
    <recommendedName>
        <fullName evidence="4">tRNA-splicing endonuclease subunit Sen34</fullName>
        <ecNumber evidence="4">4.6.1.16</ecNumber>
    </recommendedName>
</protein>
<dbReference type="EC" id="4.6.1.16" evidence="4"/>
<comment type="function">
    <text evidence="4">Constitutes one of the two catalytic subunit of the tRNA-splicing endonuclease complex, a complex responsible for identification and cleavage of the splice sites in pre-tRNA. It cleaves pre-tRNA at the 5'- and 3'-splice sites to release the intron. The products are an intron and two tRNA half-molecules bearing 2',3'-cyclic phosphate and 5'-OH termini. There are no conserved sequences at the splice sites, but the intron is invariably located at the same site in the gene, placing the splice sites an invariant distance from the constant structural features of the tRNA body.</text>
</comment>
<dbReference type="OrthoDB" id="48041at2759"/>
<dbReference type="SUPFAM" id="SSF53032">
    <property type="entry name" value="tRNA-intron endonuclease catalytic domain-like"/>
    <property type="match status" value="1"/>
</dbReference>
<evidence type="ECO:0000259" key="7">
    <source>
        <dbReference type="Pfam" id="PF01974"/>
    </source>
</evidence>
<dbReference type="InterPro" id="IPR006677">
    <property type="entry name" value="tRNA_intron_Endonuc_cat-like"/>
</dbReference>
<dbReference type="EMBL" id="CCYA01000250">
    <property type="protein sequence ID" value="CEH14886.1"/>
    <property type="molecule type" value="Genomic_DNA"/>
</dbReference>
<feature type="active site" evidence="5">
    <location>
        <position position="279"/>
    </location>
</feature>
<dbReference type="GO" id="GO:0000213">
    <property type="term" value="F:tRNA-intron lyase activity"/>
    <property type="evidence" value="ECO:0007669"/>
    <property type="project" value="UniProtKB-UniRule"/>
</dbReference>
<reference evidence="10" key="1">
    <citation type="submission" date="2014-09" db="EMBL/GenBank/DDBJ databases">
        <authorList>
            <person name="Sharma Rahul"/>
            <person name="Thines Marco"/>
        </authorList>
    </citation>
    <scope>NUCLEOTIDE SEQUENCE [LARGE SCALE GENOMIC DNA]</scope>
</reference>
<dbReference type="Pfam" id="PF26577">
    <property type="entry name" value="TSEN34_N"/>
    <property type="match status" value="1"/>
</dbReference>
<comment type="similarity">
    <text evidence="1 4">Belongs to the tRNA-intron endonuclease family.</text>
</comment>
<dbReference type="STRING" id="401625.A0A0P1BFP0"/>
<proteinExistence type="inferred from homology"/>
<feature type="domain" description="TSEN34 N-terminal" evidence="8">
    <location>
        <begin position="27"/>
        <end position="96"/>
    </location>
</feature>
<evidence type="ECO:0000256" key="2">
    <source>
        <dbReference type="ARBA" id="ARBA00022694"/>
    </source>
</evidence>
<dbReference type="GO" id="GO:0000214">
    <property type="term" value="C:tRNA-intron endonuclease complex"/>
    <property type="evidence" value="ECO:0007669"/>
    <property type="project" value="UniProtKB-UniRule"/>
</dbReference>
<feature type="domain" description="tRNA intron endonuclease catalytic" evidence="7">
    <location>
        <begin position="244"/>
        <end position="318"/>
    </location>
</feature>
<dbReference type="PIRSF" id="PIRSF017250">
    <property type="entry name" value="tRNA_splic_SEN34"/>
    <property type="match status" value="1"/>
</dbReference>
<keyword evidence="9" id="KW-0378">Hydrolase</keyword>
<evidence type="ECO:0000256" key="3">
    <source>
        <dbReference type="ARBA" id="ARBA00023239"/>
    </source>
</evidence>
<keyword evidence="2 4" id="KW-0819">tRNA processing</keyword>
<evidence type="ECO:0000256" key="5">
    <source>
        <dbReference type="PIRSR" id="PIRSR017250-50"/>
    </source>
</evidence>
<feature type="active site" evidence="5">
    <location>
        <position position="271"/>
    </location>
</feature>
<dbReference type="CDD" id="cd22363">
    <property type="entry name" value="tRNA-intron_lyase_C"/>
    <property type="match status" value="1"/>
</dbReference>
<feature type="region of interest" description="Disordered" evidence="6">
    <location>
        <begin position="1"/>
        <end position="24"/>
    </location>
</feature>
<dbReference type="GO" id="GO:0000379">
    <property type="term" value="P:tRNA-type intron splice site recognition and cleavage"/>
    <property type="evidence" value="ECO:0007669"/>
    <property type="project" value="UniProtKB-UniRule"/>
</dbReference>
<keyword evidence="9" id="KW-0255">Endonuclease</keyword>
<accession>A0A0P1BFP0</accession>
<sequence length="363" mass="39197">MPPPPPALANKAESAASNAKGKRRESIPLSVIEGQAYLYSPQHIAIVRAEHHLTPTLGGTLPILGQQNVFLGPPATLQPEEVALLLRRGAAHIVDDPSAYDAPSTSAAAAYHQAAREMILEQVSRSNKAREQISQHKLAEMKETEEVRAKRLARARARRGQSYEADKSIATVADVAAPETNARTSIDLSSATWSQVTPATSFEQPVASLEDGWYRASEHSYTTLSQAREAGVWKFPSNARERARCMVFEDLNARGYFLSCGLRFGGDFNCYPGDPLRYHSHFTATVLSSRKETVTAHELIASGRLGTAVKKAHLICATAGAEAELADRADGFADAERSAGHTAATCTSTSVEYFSLTWAGFGT</sequence>
<dbReference type="PANTHER" id="PTHR13070:SF0">
    <property type="entry name" value="TRNA-SPLICING ENDONUCLEASE SUBUNIT SEN34"/>
    <property type="match status" value="1"/>
</dbReference>
<dbReference type="Pfam" id="PF01974">
    <property type="entry name" value="tRNA_int_endo"/>
    <property type="match status" value="1"/>
</dbReference>
<dbReference type="Gene3D" id="3.40.1350.10">
    <property type="match status" value="1"/>
</dbReference>
<dbReference type="InterPro" id="IPR059049">
    <property type="entry name" value="TSEN34_N"/>
</dbReference>
<name>A0A0P1BFP0_9BASI</name>
<keyword evidence="3 4" id="KW-0456">Lyase</keyword>
<evidence type="ECO:0000256" key="1">
    <source>
        <dbReference type="ARBA" id="ARBA00008078"/>
    </source>
</evidence>
<evidence type="ECO:0000256" key="6">
    <source>
        <dbReference type="SAM" id="MobiDB-lite"/>
    </source>
</evidence>
<evidence type="ECO:0000313" key="10">
    <source>
        <dbReference type="Proteomes" id="UP000054845"/>
    </source>
</evidence>
<dbReference type="PANTHER" id="PTHR13070">
    <property type="entry name" value="TRNA-SPLICING ENDONUCLEASE SUBUNIT SEN34-RELATED"/>
    <property type="match status" value="1"/>
</dbReference>
<feature type="compositionally biased region" description="Low complexity" evidence="6">
    <location>
        <begin position="8"/>
        <end position="19"/>
    </location>
</feature>
<keyword evidence="10" id="KW-1185">Reference proteome</keyword>
<dbReference type="AlphaFoldDB" id="A0A0P1BFP0"/>
<dbReference type="InterPro" id="IPR036167">
    <property type="entry name" value="tRNA_intron_Endo_cat-like_sf"/>
</dbReference>